<dbReference type="Gene3D" id="2.20.25.240">
    <property type="match status" value="1"/>
</dbReference>
<dbReference type="Pfam" id="PF04500">
    <property type="entry name" value="FLYWCH"/>
    <property type="match status" value="1"/>
</dbReference>
<keyword evidence="6" id="KW-1185">Reference proteome</keyword>
<protein>
    <recommendedName>
        <fullName evidence="4">FLYWCH-type domain-containing protein</fullName>
    </recommendedName>
</protein>
<proteinExistence type="predicted"/>
<feature type="domain" description="FLYWCH-type" evidence="4">
    <location>
        <begin position="73"/>
        <end position="132"/>
    </location>
</feature>
<sequence>MYLFYFTVVWYRKPCGKEIAVLNGYTYFCDRRTKTTETYVCTAVPIFGSTRSGNPVLILADHRYNLDLRSLIFSTTRAGNPVLIAGDYRYNHSYGQRGPKKRWTCTKRRSGCRVIVFTVDQQIISQIREHNH</sequence>
<evidence type="ECO:0000256" key="3">
    <source>
        <dbReference type="ARBA" id="ARBA00022833"/>
    </source>
</evidence>
<dbReference type="EMBL" id="KZ149939">
    <property type="protein sequence ID" value="PZC76993.1"/>
    <property type="molecule type" value="Genomic_DNA"/>
</dbReference>
<evidence type="ECO:0000256" key="2">
    <source>
        <dbReference type="ARBA" id="ARBA00022771"/>
    </source>
</evidence>
<organism evidence="5 6">
    <name type="scientific">Helicoverpa armigera</name>
    <name type="common">Cotton bollworm</name>
    <name type="synonym">Heliothis armigera</name>
    <dbReference type="NCBI Taxonomy" id="29058"/>
    <lineage>
        <taxon>Eukaryota</taxon>
        <taxon>Metazoa</taxon>
        <taxon>Ecdysozoa</taxon>
        <taxon>Arthropoda</taxon>
        <taxon>Hexapoda</taxon>
        <taxon>Insecta</taxon>
        <taxon>Pterygota</taxon>
        <taxon>Neoptera</taxon>
        <taxon>Endopterygota</taxon>
        <taxon>Lepidoptera</taxon>
        <taxon>Glossata</taxon>
        <taxon>Ditrysia</taxon>
        <taxon>Noctuoidea</taxon>
        <taxon>Noctuidae</taxon>
        <taxon>Heliothinae</taxon>
        <taxon>Helicoverpa</taxon>
    </lineage>
</organism>
<dbReference type="Proteomes" id="UP000249218">
    <property type="component" value="Unassembled WGS sequence"/>
</dbReference>
<keyword evidence="1" id="KW-0479">Metal-binding</keyword>
<dbReference type="InterPro" id="IPR007588">
    <property type="entry name" value="Znf_FLYWCH"/>
</dbReference>
<keyword evidence="2" id="KW-0863">Zinc-finger</keyword>
<dbReference type="AlphaFoldDB" id="A0A2W1BYY0"/>
<accession>A0A2W1BYY0</accession>
<evidence type="ECO:0000313" key="6">
    <source>
        <dbReference type="Proteomes" id="UP000249218"/>
    </source>
</evidence>
<gene>
    <name evidence="5" type="primary">HaOG203944</name>
    <name evidence="5" type="ORF">B5X24_HaOG203944</name>
</gene>
<dbReference type="GO" id="GO:0008270">
    <property type="term" value="F:zinc ion binding"/>
    <property type="evidence" value="ECO:0007669"/>
    <property type="project" value="UniProtKB-KW"/>
</dbReference>
<evidence type="ECO:0000259" key="4">
    <source>
        <dbReference type="Pfam" id="PF04500"/>
    </source>
</evidence>
<evidence type="ECO:0000313" key="5">
    <source>
        <dbReference type="EMBL" id="PZC76993.1"/>
    </source>
</evidence>
<reference evidence="5 6" key="1">
    <citation type="journal article" date="2017" name="BMC Biol.">
        <title>Genomic innovations, transcriptional plasticity and gene loss underlying the evolution and divergence of two highly polyphagous and invasive Helicoverpa pest species.</title>
        <authorList>
            <person name="Pearce S.L."/>
            <person name="Clarke D.F."/>
            <person name="East P.D."/>
            <person name="Elfekih S."/>
            <person name="Gordon K.H."/>
            <person name="Jermiin L.S."/>
            <person name="McGaughran A."/>
            <person name="Oakeshott J.G."/>
            <person name="Papanikolaou A."/>
            <person name="Perera O.P."/>
            <person name="Rane R.V."/>
            <person name="Richards S."/>
            <person name="Tay W.T."/>
            <person name="Walsh T.K."/>
            <person name="Anderson A."/>
            <person name="Anderson C.J."/>
            <person name="Asgari S."/>
            <person name="Board P.G."/>
            <person name="Bretschneider A."/>
            <person name="Campbell P.M."/>
            <person name="Chertemps T."/>
            <person name="Christeller J.T."/>
            <person name="Coppin C.W."/>
            <person name="Downes S.J."/>
            <person name="Duan G."/>
            <person name="Farnsworth C.A."/>
            <person name="Good R.T."/>
            <person name="Han L.B."/>
            <person name="Han Y.C."/>
            <person name="Hatje K."/>
            <person name="Horne I."/>
            <person name="Huang Y.P."/>
            <person name="Hughes D.S."/>
            <person name="Jacquin-Joly E."/>
            <person name="James W."/>
            <person name="Jhangiani S."/>
            <person name="Kollmar M."/>
            <person name="Kuwar S.S."/>
            <person name="Li S."/>
            <person name="Liu N.Y."/>
            <person name="Maibeche M.T."/>
            <person name="Miller J.R."/>
            <person name="Montagne N."/>
            <person name="Perry T."/>
            <person name="Qu J."/>
            <person name="Song S.V."/>
            <person name="Sutton G.G."/>
            <person name="Vogel H."/>
            <person name="Walenz B.P."/>
            <person name="Xu W."/>
            <person name="Zhang H.J."/>
            <person name="Zou Z."/>
            <person name="Batterham P."/>
            <person name="Edwards O.R."/>
            <person name="Feyereisen R."/>
            <person name="Gibbs R.A."/>
            <person name="Heckel D.G."/>
            <person name="McGrath A."/>
            <person name="Robin C."/>
            <person name="Scherer S.E."/>
            <person name="Worley K.C."/>
            <person name="Wu Y.D."/>
        </authorList>
    </citation>
    <scope>NUCLEOTIDE SEQUENCE [LARGE SCALE GENOMIC DNA]</scope>
    <source>
        <strain evidence="5">Harm_GR_Male_#8</strain>
        <tissue evidence="5">Whole organism</tissue>
    </source>
</reference>
<evidence type="ECO:0000256" key="1">
    <source>
        <dbReference type="ARBA" id="ARBA00022723"/>
    </source>
</evidence>
<keyword evidence="3" id="KW-0862">Zinc</keyword>
<name>A0A2W1BYY0_HELAM</name>